<dbReference type="EnsemblPlants" id="OMERI02G02910.1">
    <property type="protein sequence ID" value="OMERI02G02910.1"/>
    <property type="gene ID" value="OMERI02G02910"/>
</dbReference>
<sequence>MVAPVLFVVCLDIAAVDTATVAYLRDVIGALNGKTFQLACDSQIAAAAAGDNDPGMFRLRPEPSLLASFPDKVASAINAPEELLRKGSPAQAAYEHHVIFLSAHSRRRSSAPWMAEGANNGDGAWGRSSPAVWERGRSSPAVWARGGARRSTARGGGAEARRWSGAAAVAVGERARGGARRPSARGGGAGARRWLGVVAVAVGAAVGSGGGIRSPVVGSGGGGGGGTRAGRSSPAVRARGRSWSSPVVGSGGGGGGGSGRERRRHPVAMGNDDHDATRPGRERAIRERGREEEEGKERADVIGSHINLF</sequence>
<evidence type="ECO:0000313" key="4">
    <source>
        <dbReference type="Proteomes" id="UP000008021"/>
    </source>
</evidence>
<keyword evidence="4" id="KW-1185">Reference proteome</keyword>
<evidence type="ECO:0000313" key="3">
    <source>
        <dbReference type="EnsemblPlants" id="OMERI02G02910.1"/>
    </source>
</evidence>
<dbReference type="Proteomes" id="UP000008021">
    <property type="component" value="Chromosome 2"/>
</dbReference>
<name>A0A0E0CEW6_9ORYZ</name>
<evidence type="ECO:0000256" key="2">
    <source>
        <dbReference type="SAM" id="SignalP"/>
    </source>
</evidence>
<keyword evidence="2" id="KW-0732">Signal</keyword>
<dbReference type="AlphaFoldDB" id="A0A0E0CEW6"/>
<accession>A0A0E0CEW6</accession>
<organism evidence="3">
    <name type="scientific">Oryza meridionalis</name>
    <dbReference type="NCBI Taxonomy" id="40149"/>
    <lineage>
        <taxon>Eukaryota</taxon>
        <taxon>Viridiplantae</taxon>
        <taxon>Streptophyta</taxon>
        <taxon>Embryophyta</taxon>
        <taxon>Tracheophyta</taxon>
        <taxon>Spermatophyta</taxon>
        <taxon>Magnoliopsida</taxon>
        <taxon>Liliopsida</taxon>
        <taxon>Poales</taxon>
        <taxon>Poaceae</taxon>
        <taxon>BOP clade</taxon>
        <taxon>Oryzoideae</taxon>
        <taxon>Oryzeae</taxon>
        <taxon>Oryzinae</taxon>
        <taxon>Oryza</taxon>
    </lineage>
</organism>
<protein>
    <submittedName>
        <fullName evidence="3">Uncharacterized protein</fullName>
    </submittedName>
</protein>
<feature type="compositionally biased region" description="Gly residues" evidence="1">
    <location>
        <begin position="208"/>
        <end position="228"/>
    </location>
</feature>
<dbReference type="HOGENOM" id="CLU_901322_0_0_1"/>
<reference evidence="3" key="2">
    <citation type="submission" date="2018-05" db="EMBL/GenBank/DDBJ databases">
        <title>OmerRS3 (Oryza meridionalis Reference Sequence Version 3).</title>
        <authorList>
            <person name="Zhang J."/>
            <person name="Kudrna D."/>
            <person name="Lee S."/>
            <person name="Talag J."/>
            <person name="Welchert J."/>
            <person name="Wing R.A."/>
        </authorList>
    </citation>
    <scope>NUCLEOTIDE SEQUENCE [LARGE SCALE GENOMIC DNA]</scope>
    <source>
        <strain evidence="3">cv. OR44</strain>
    </source>
</reference>
<reference evidence="3" key="1">
    <citation type="submission" date="2015-04" db="UniProtKB">
        <authorList>
            <consortium name="EnsemblPlants"/>
        </authorList>
    </citation>
    <scope>IDENTIFICATION</scope>
</reference>
<dbReference type="Gramene" id="OMERI02G02910.1">
    <property type="protein sequence ID" value="OMERI02G02910.1"/>
    <property type="gene ID" value="OMERI02G02910"/>
</dbReference>
<feature type="compositionally biased region" description="Gly residues" evidence="1">
    <location>
        <begin position="249"/>
        <end position="258"/>
    </location>
</feature>
<proteinExistence type="predicted"/>
<feature type="signal peptide" evidence="2">
    <location>
        <begin position="1"/>
        <end position="18"/>
    </location>
</feature>
<feature type="chain" id="PRO_5002355680" evidence="2">
    <location>
        <begin position="19"/>
        <end position="309"/>
    </location>
</feature>
<feature type="region of interest" description="Disordered" evidence="1">
    <location>
        <begin position="208"/>
        <end position="309"/>
    </location>
</feature>
<evidence type="ECO:0000256" key="1">
    <source>
        <dbReference type="SAM" id="MobiDB-lite"/>
    </source>
</evidence>
<feature type="compositionally biased region" description="Basic and acidic residues" evidence="1">
    <location>
        <begin position="271"/>
        <end position="300"/>
    </location>
</feature>